<dbReference type="Proteomes" id="UP000570595">
    <property type="component" value="Unassembled WGS sequence"/>
</dbReference>
<dbReference type="SUPFAM" id="SSF48371">
    <property type="entry name" value="ARM repeat"/>
    <property type="match status" value="1"/>
</dbReference>
<protein>
    <submittedName>
        <fullName evidence="1">Uncharacterized protein</fullName>
    </submittedName>
</protein>
<dbReference type="EMBL" id="JABAHT010000243">
    <property type="protein sequence ID" value="KAF4660104.1"/>
    <property type="molecule type" value="Genomic_DNA"/>
</dbReference>
<accession>A0A7J6LLF6</accession>
<dbReference type="AlphaFoldDB" id="A0A7J6LLF6"/>
<dbReference type="OrthoDB" id="10370088at2759"/>
<name>A0A7J6LLF6_PEROL</name>
<proteinExistence type="predicted"/>
<evidence type="ECO:0000313" key="2">
    <source>
        <dbReference type="Proteomes" id="UP000570595"/>
    </source>
</evidence>
<dbReference type="InterPro" id="IPR016024">
    <property type="entry name" value="ARM-type_fold"/>
</dbReference>
<sequence>MAQHRRHSGPVVSVETPTDIRIAVRCPIPAPTGECRECHLECCPVAVGVLGAACHSVVTQQTAGFCLGCFVYSCTAGDTPLRFLIARGECLVHLFRGDSAYLRAVDESKAMRNQLATCLSRLMADRKADRCSELLCEALALMVVCGGQIVRDRVWQMMPLEAVVLTLRKLFDIDQEATHSAVLTYLLRRDNALLIACVDTIARGESGELVTGAACEVVERVIGHILDGEDVGAAELWFLDSDLCRGLVARFSRGRMNDTAMRIMLMIAGYQGAVDALFMGSLDHESDIGPFHSFIHELEAAVEFHILQSSEEDVQEACIVLCRVFLVPAPPLVTSGPRTLSIVDWLLELVRTGSRMGSLAAVCLEDFIAACPEEIAKRVWNEDFVAMVLPSVGEEPIVALLATVLVAVKPHNIGEATLKALLRSVEVILCHGSEDHAVTVMEFLMGSVKHGDLEVLAPEVGSVLESVGAWASRTVSSDLLFGRICDLVTASSPEPPSVPLVVLMNQLSRVLLEHFPSSPVAMEAFLRATGALIGDLYESPRLEELQHRLRSAAVLVPALTAGSGPVVRLLLVGVVPRWLLAQLSVDELSGDAGELFVKGVELDGSSSVAALAVLFSSLTSDVSIGNGLLASAQPLTKLVVSEWEPRALMEALLLISHVLRLLSTRGCHRPLSQAKAQLLSAFRRAQFDAWKRDSESASHDTKHITQTLVWLLEDSEEVPAEILAMLAEVAASAGPNLGEGLADLVRAVVITASQQPQFCTPRVLRPTITLLGMIPSLNQDWEAEALLSPCCTFLARGPHEPEECALLCDLMTTVLMMHPVGVATLLDLGSCLEGLAAAQLTSSNCSHTLLRESCLRAASVLFELLRGHRRSLKCVWLGSWAESAAAEGGSGAVAFCGVAAIRLPIESLSRANLSIRCAYWSLALSTGTVKLNRDDIPGLVALGVEGVLMSESSSTDVIDSAMTMLSTLLVFARPARDCLGFSLVLACLPPQTFLTFDLLPYACLVLALVRFRPAWYRLDPESVQRHVSTVADALTELASPHRRKIGEALVKWASDLLVPRLIASINKILHFPAVNADALGRSERTWETWIVNSMIYRACDLTIDKLN</sequence>
<organism evidence="1 2">
    <name type="scientific">Perkinsus olseni</name>
    <name type="common">Perkinsus atlanticus</name>
    <dbReference type="NCBI Taxonomy" id="32597"/>
    <lineage>
        <taxon>Eukaryota</taxon>
        <taxon>Sar</taxon>
        <taxon>Alveolata</taxon>
        <taxon>Perkinsozoa</taxon>
        <taxon>Perkinsea</taxon>
        <taxon>Perkinsida</taxon>
        <taxon>Perkinsidae</taxon>
        <taxon>Perkinsus</taxon>
    </lineage>
</organism>
<reference evidence="1 2" key="1">
    <citation type="submission" date="2020-04" db="EMBL/GenBank/DDBJ databases">
        <title>Perkinsus olseni comparative genomics.</title>
        <authorList>
            <person name="Bogema D.R."/>
        </authorList>
    </citation>
    <scope>NUCLEOTIDE SEQUENCE [LARGE SCALE GENOMIC DNA]</scope>
    <source>
        <strain evidence="1">ATCC PRA-179</strain>
    </source>
</reference>
<evidence type="ECO:0000313" key="1">
    <source>
        <dbReference type="EMBL" id="KAF4660104.1"/>
    </source>
</evidence>
<gene>
    <name evidence="1" type="ORF">FOZ61_004242</name>
</gene>
<comment type="caution">
    <text evidence="1">The sequence shown here is derived from an EMBL/GenBank/DDBJ whole genome shotgun (WGS) entry which is preliminary data.</text>
</comment>